<evidence type="ECO:0000256" key="7">
    <source>
        <dbReference type="ARBA" id="ARBA00022950"/>
    </source>
</evidence>
<comment type="subcellular location">
    <subcellularLocation>
        <location evidence="2">Virion</location>
    </subcellularLocation>
</comment>
<keyword evidence="9" id="KW-0231">Viral genome packaging</keyword>
<keyword evidence="6" id="KW-0946">Virion</keyword>
<keyword evidence="3" id="KW-1244">Viral short tail ejection system</keyword>
<dbReference type="InterPro" id="IPR020991">
    <property type="entry name" value="Connector_podovirus"/>
</dbReference>
<dbReference type="Proteomes" id="UP000222360">
    <property type="component" value="Segment"/>
</dbReference>
<organism evidence="11 12">
    <name type="scientific">Pseudomonas phage VSW-3</name>
    <dbReference type="NCBI Taxonomy" id="1852562"/>
    <lineage>
        <taxon>Viruses</taxon>
        <taxon>Duplodnaviria</taxon>
        <taxon>Heunggongvirae</taxon>
        <taxon>Uroviricota</taxon>
        <taxon>Caudoviricetes</taxon>
        <taxon>Autographivirales</taxon>
        <taxon>Autonotataviridae</taxon>
        <taxon>Napahaivirus</taxon>
        <taxon>Napahaivirus VSW3</taxon>
    </lineage>
</organism>
<keyword evidence="4" id="KW-1162">Viral penetration into host cytoplasm</keyword>
<evidence type="ECO:0000256" key="5">
    <source>
        <dbReference type="ARBA" id="ARBA00022612"/>
    </source>
</evidence>
<evidence type="ECO:0000256" key="1">
    <source>
        <dbReference type="ARBA" id="ARBA00003421"/>
    </source>
</evidence>
<comment type="function">
    <text evidence="1">Forms the portal vertex of the capsid. This portal plays critical roles in head assembly, genome packaging, neck/tail attachment, and genome ejection. The portal protein multimerizes as a single ring-shaped homododecamer arranged around a central channel.</text>
</comment>
<keyword evidence="7" id="KW-0118">Viral capsid assembly</keyword>
<evidence type="ECO:0000313" key="11">
    <source>
        <dbReference type="EMBL" id="ANH51095.1"/>
    </source>
</evidence>
<evidence type="ECO:0000256" key="3">
    <source>
        <dbReference type="ARBA" id="ARBA00022470"/>
    </source>
</evidence>
<evidence type="ECO:0000256" key="2">
    <source>
        <dbReference type="ARBA" id="ARBA00004328"/>
    </source>
</evidence>
<evidence type="ECO:0000256" key="8">
    <source>
        <dbReference type="ARBA" id="ARBA00023009"/>
    </source>
</evidence>
<dbReference type="GO" id="GO:0099002">
    <property type="term" value="P:symbiont genome ejection through host cell envelope, short tail mechanism"/>
    <property type="evidence" value="ECO:0007669"/>
    <property type="project" value="UniProtKB-KW"/>
</dbReference>
<keyword evidence="10" id="KW-1160">Virus entry into host cell</keyword>
<gene>
    <name evidence="11" type="ORF">VSW3_19</name>
</gene>
<evidence type="ECO:0000256" key="10">
    <source>
        <dbReference type="ARBA" id="ARBA00023296"/>
    </source>
</evidence>
<keyword evidence="5" id="KW-1188">Viral release from host cell</keyword>
<dbReference type="Pfam" id="PF12236">
    <property type="entry name" value="Head-tail_con"/>
    <property type="match status" value="1"/>
</dbReference>
<evidence type="ECO:0000256" key="6">
    <source>
        <dbReference type="ARBA" id="ARBA00022844"/>
    </source>
</evidence>
<dbReference type="GO" id="GO:0044423">
    <property type="term" value="C:virion component"/>
    <property type="evidence" value="ECO:0007669"/>
    <property type="project" value="UniProtKB-KW"/>
</dbReference>
<evidence type="ECO:0000313" key="12">
    <source>
        <dbReference type="Proteomes" id="UP000222360"/>
    </source>
</evidence>
<evidence type="ECO:0000256" key="4">
    <source>
        <dbReference type="ARBA" id="ARBA00022595"/>
    </source>
</evidence>
<reference evidence="11 12" key="1">
    <citation type="submission" date="2016-04" db="EMBL/GenBank/DDBJ databases">
        <title>Complete genome of Pseudomonas fluorescens phage VSW-3.</title>
        <authorList>
            <person name="Zhang C.-J."/>
            <person name="Wei Y.-L."/>
            <person name="Ji X.-L."/>
        </authorList>
    </citation>
    <scope>NUCLEOTIDE SEQUENCE [LARGE SCALE GENOMIC DNA]</scope>
</reference>
<dbReference type="EMBL" id="KX066068">
    <property type="protein sequence ID" value="ANH51095.1"/>
    <property type="molecule type" value="Genomic_DNA"/>
</dbReference>
<protein>
    <submittedName>
        <fullName evidence="11">Collar / head-to-tail joining protein</fullName>
    </submittedName>
</protein>
<evidence type="ECO:0000256" key="9">
    <source>
        <dbReference type="ARBA" id="ARBA00023219"/>
    </source>
</evidence>
<keyword evidence="8" id="KW-1171">Viral genome ejection through host cell envelope</keyword>
<dbReference type="OrthoDB" id="5112at10239"/>
<keyword evidence="12" id="KW-1185">Reference proteome</keyword>
<proteinExistence type="predicted"/>
<sequence>MSERTTGKDIWESMTRDRSSMMARKERLAEATIPSTLPDDNYQVRNEALTNGASSLGAQGATNIVNKLMLAMFAPGVSFMKLELAAREKAAFMQKLQLQDDSLLTDVLAEGEREALRVLEQSGSRPALYEGLSALVCVGDVLMDLSDSAIISFISLRDYAVERNRKGVVLRLVFREITRVQDLEDEAEREYRNAVPTCKARDKVTVYTTVRLTRGMYRSTVYVNEVELSARHSGKWKPENMPYRALAWRLPLGQDYGVSLAEDYSNDLGTHDTVSEALADGSVLAAQFRWACNPGGITQPEDVEGGQNGDVIPADPNDLKLIFANIGSQLQTIQVVEEIYARRLGRGFLMNTAVTRNSERTTAEEVRIQAIELEQSLGGVYSRLAIDMQAPIARWQLKAANINIRGTKISPTILTGLDALSRTAELQRMMGFLGDVNTLAEIPEETRMMLNEEPIISDMAAGRGVNRTKYVASVETINQRRQEKAQAEANQAAVQTGVEAGMQQQVNQAGATQ</sequence>
<accession>A0A173GCZ8</accession>
<name>A0A173GCZ8_9CAUD</name>